<dbReference type="InterPro" id="IPR036291">
    <property type="entry name" value="NAD(P)-bd_dom_sf"/>
</dbReference>
<protein>
    <submittedName>
        <fullName evidence="2">GDP-mannose 4,6-dehydratase</fullName>
    </submittedName>
</protein>
<dbReference type="EMBL" id="PFBD01000012">
    <property type="protein sequence ID" value="PIR87256.1"/>
    <property type="molecule type" value="Genomic_DNA"/>
</dbReference>
<dbReference type="Pfam" id="PF16363">
    <property type="entry name" value="GDP_Man_Dehyd"/>
    <property type="match status" value="1"/>
</dbReference>
<dbReference type="Proteomes" id="UP000229526">
    <property type="component" value="Unassembled WGS sequence"/>
</dbReference>
<name>A0A2H0UNN1_9BACT</name>
<comment type="caution">
    <text evidence="2">The sequence shown here is derived from an EMBL/GenBank/DDBJ whole genome shotgun (WGS) entry which is preliminary data.</text>
</comment>
<dbReference type="AlphaFoldDB" id="A0A2H0UNN1"/>
<dbReference type="Gene3D" id="3.40.50.720">
    <property type="entry name" value="NAD(P)-binding Rossmann-like Domain"/>
    <property type="match status" value="1"/>
</dbReference>
<evidence type="ECO:0000259" key="1">
    <source>
        <dbReference type="Pfam" id="PF16363"/>
    </source>
</evidence>
<feature type="domain" description="NAD(P)-binding" evidence="1">
    <location>
        <begin position="7"/>
        <end position="318"/>
    </location>
</feature>
<evidence type="ECO:0000313" key="2">
    <source>
        <dbReference type="EMBL" id="PIR87256.1"/>
    </source>
</evidence>
<dbReference type="Gene3D" id="3.90.25.10">
    <property type="entry name" value="UDP-galactose 4-epimerase, domain 1"/>
    <property type="match status" value="1"/>
</dbReference>
<proteinExistence type="predicted"/>
<dbReference type="SUPFAM" id="SSF51735">
    <property type="entry name" value="NAD(P)-binding Rossmann-fold domains"/>
    <property type="match status" value="1"/>
</dbReference>
<organism evidence="2 3">
    <name type="scientific">Candidatus Harrisonbacteria bacterium CG10_big_fil_rev_8_21_14_0_10_49_15</name>
    <dbReference type="NCBI Taxonomy" id="1974587"/>
    <lineage>
        <taxon>Bacteria</taxon>
        <taxon>Candidatus Harrisoniibacteriota</taxon>
    </lineage>
</organism>
<evidence type="ECO:0000313" key="3">
    <source>
        <dbReference type="Proteomes" id="UP000229526"/>
    </source>
</evidence>
<sequence length="330" mass="37000">MNSKTVLITGITGFVGSHLADYILRVAPDVKIVGLVRWRSPKENIKGILDKVTLEYGDLLDLASLESVIEKYKPEIIFHLAAQSYVDFSFVAPIVTLNTNIIGTTNLLEAVKKLKLSSGYDPVVHICSSSEVYGQVEESEVPITEENPLRPASPYAVSKVGEDMLGLQYWLSWKIKTIRTRMFTHTGPRRGEVFALSNFAKQIAAIEAGKQPSVLRVGNLQSVRTWMDVRDAVEAYWMLVHKCQPGEVYNIGGSEKMTIGEMLNKLIAMSTVKSIKVEVDPARLRPSDVTLQIPATGKFEKATGWESKIPMEKTLKDTLEYWRAYYRELD</sequence>
<accession>A0A2H0UNN1</accession>
<gene>
    <name evidence="2" type="ORF">COU11_01350</name>
</gene>
<dbReference type="InterPro" id="IPR016040">
    <property type="entry name" value="NAD(P)-bd_dom"/>
</dbReference>
<dbReference type="CDD" id="cd05260">
    <property type="entry name" value="GDP_MD_SDR_e"/>
    <property type="match status" value="1"/>
</dbReference>
<reference evidence="3" key="1">
    <citation type="submission" date="2017-09" db="EMBL/GenBank/DDBJ databases">
        <title>Depth-based differentiation of microbial function through sediment-hosted aquifers and enrichment of novel symbionts in the deep terrestrial subsurface.</title>
        <authorList>
            <person name="Probst A.J."/>
            <person name="Ladd B."/>
            <person name="Jarett J.K."/>
            <person name="Geller-Mcgrath D.E."/>
            <person name="Sieber C.M.K."/>
            <person name="Emerson J.B."/>
            <person name="Anantharaman K."/>
            <person name="Thomas B.C."/>
            <person name="Malmstrom R."/>
            <person name="Stieglmeier M."/>
            <person name="Klingl A."/>
            <person name="Woyke T."/>
            <person name="Ryan C.M."/>
            <person name="Banfield J.F."/>
        </authorList>
    </citation>
    <scope>NUCLEOTIDE SEQUENCE [LARGE SCALE GENOMIC DNA]</scope>
</reference>
<dbReference type="PANTHER" id="PTHR43000">
    <property type="entry name" value="DTDP-D-GLUCOSE 4,6-DEHYDRATASE-RELATED"/>
    <property type="match status" value="1"/>
</dbReference>